<dbReference type="GO" id="GO:0009446">
    <property type="term" value="P:putrescine biosynthetic process"/>
    <property type="evidence" value="ECO:0007669"/>
    <property type="project" value="InterPro"/>
</dbReference>
<organism evidence="2 3">
    <name type="scientific">Humidesulfovibrio mexicanus</name>
    <dbReference type="NCBI Taxonomy" id="147047"/>
    <lineage>
        <taxon>Bacteria</taxon>
        <taxon>Pseudomonadati</taxon>
        <taxon>Thermodesulfobacteriota</taxon>
        <taxon>Desulfovibrionia</taxon>
        <taxon>Desulfovibrionales</taxon>
        <taxon>Desulfovibrionaceae</taxon>
        <taxon>Humidesulfovibrio</taxon>
    </lineage>
</organism>
<dbReference type="Pfam" id="PF04371">
    <property type="entry name" value="PAD_porph"/>
    <property type="match status" value="1"/>
</dbReference>
<accession>A0A239BYG3</accession>
<evidence type="ECO:0000256" key="1">
    <source>
        <dbReference type="ARBA" id="ARBA00022801"/>
    </source>
</evidence>
<protein>
    <submittedName>
        <fullName evidence="2">Agmatine deiminase</fullName>
    </submittedName>
</protein>
<sequence>MSAPAVRLPAEWEPHAATWITWPQNPRDWPGKFAPMPWAFAEIIRAIANAEGSERVRVAVGDAKVAKRAKGQLAKAHVDLSRVDIHIIPTDRGWMRDCGPCFVERGGALAIAGFGFDAWSKYPEFALDAQVPAIAADILGLPIAPVLHKGRQVIFEGGALDTNGRGVLVTTEECCLDPDIQVRNPGFTHADYEAVFAQALGTPHTIWLKNGIKGDDTHGHVDDFCRFTDARTLVLCQETNPADENHAILEENREILEGAKLQDGSRPEVVRLPMPAPLYFDGLRLPASYANFLITNAAVLVPTFNDANDRIALGVLAECFDRPVVGIHAVDLVWGLGTVHCLTRQEPATR</sequence>
<dbReference type="AlphaFoldDB" id="A0A239BYG3"/>
<reference evidence="2 3" key="1">
    <citation type="submission" date="2017-06" db="EMBL/GenBank/DDBJ databases">
        <authorList>
            <person name="Kim H.J."/>
            <person name="Triplett B.A."/>
        </authorList>
    </citation>
    <scope>NUCLEOTIDE SEQUENCE [LARGE SCALE GENOMIC DNA]</scope>
    <source>
        <strain evidence="2 3">DSM 13116</strain>
    </source>
</reference>
<dbReference type="EMBL" id="FZOC01000006">
    <property type="protein sequence ID" value="SNS12183.1"/>
    <property type="molecule type" value="Genomic_DNA"/>
</dbReference>
<gene>
    <name evidence="2" type="ORF">SAMN04488503_2838</name>
</gene>
<dbReference type="Gene3D" id="3.75.10.10">
    <property type="entry name" value="L-arginine/glycine Amidinotransferase, Chain A"/>
    <property type="match status" value="1"/>
</dbReference>
<dbReference type="SUPFAM" id="SSF55909">
    <property type="entry name" value="Pentein"/>
    <property type="match status" value="1"/>
</dbReference>
<dbReference type="PANTHER" id="PTHR31377:SF0">
    <property type="entry name" value="AGMATINE DEIMINASE-RELATED"/>
    <property type="match status" value="1"/>
</dbReference>
<evidence type="ECO:0000313" key="3">
    <source>
        <dbReference type="Proteomes" id="UP000198324"/>
    </source>
</evidence>
<dbReference type="Proteomes" id="UP000198324">
    <property type="component" value="Unassembled WGS sequence"/>
</dbReference>
<dbReference type="GO" id="GO:0047632">
    <property type="term" value="F:agmatine deiminase activity"/>
    <property type="evidence" value="ECO:0007669"/>
    <property type="project" value="TreeGrafter"/>
</dbReference>
<dbReference type="OrthoDB" id="9808013at2"/>
<dbReference type="GO" id="GO:0004668">
    <property type="term" value="F:protein-arginine deiminase activity"/>
    <property type="evidence" value="ECO:0007669"/>
    <property type="project" value="InterPro"/>
</dbReference>
<evidence type="ECO:0000313" key="2">
    <source>
        <dbReference type="EMBL" id="SNS12183.1"/>
    </source>
</evidence>
<keyword evidence="1" id="KW-0378">Hydrolase</keyword>
<dbReference type="InterPro" id="IPR007466">
    <property type="entry name" value="Peptidyl-Arg-deiminase_porph"/>
</dbReference>
<dbReference type="PANTHER" id="PTHR31377">
    <property type="entry name" value="AGMATINE DEIMINASE-RELATED"/>
    <property type="match status" value="1"/>
</dbReference>
<name>A0A239BYG3_9BACT</name>
<proteinExistence type="predicted"/>
<keyword evidence="3" id="KW-1185">Reference proteome</keyword>
<dbReference type="RefSeq" id="WP_089275034.1">
    <property type="nucleotide sequence ID" value="NZ_FZOC01000006.1"/>
</dbReference>